<dbReference type="GO" id="GO:0005737">
    <property type="term" value="C:cytoplasm"/>
    <property type="evidence" value="ECO:0007669"/>
    <property type="project" value="UniProtKB-ARBA"/>
</dbReference>
<organism evidence="7">
    <name type="scientific">Rattus norvegicus</name>
    <name type="common">Rat</name>
    <dbReference type="NCBI Taxonomy" id="10116"/>
    <lineage>
        <taxon>Eukaryota</taxon>
        <taxon>Metazoa</taxon>
        <taxon>Chordata</taxon>
        <taxon>Craniata</taxon>
        <taxon>Vertebrata</taxon>
        <taxon>Euteleostomi</taxon>
        <taxon>Mammalia</taxon>
        <taxon>Eutheria</taxon>
        <taxon>Euarchontoglires</taxon>
        <taxon>Glires</taxon>
        <taxon>Rodentia</taxon>
        <taxon>Myomorpha</taxon>
        <taxon>Muroidea</taxon>
        <taxon>Muridae</taxon>
        <taxon>Murinae</taxon>
        <taxon>Rattus</taxon>
    </lineage>
</organism>
<evidence type="ECO:0000313" key="7">
    <source>
        <dbReference type="EMBL" id="AAP92588.1"/>
    </source>
</evidence>
<comment type="similarity">
    <text evidence="1">Belongs to the thiolase-like superfamily. Thiolase family.</text>
</comment>
<feature type="domain" description="Thiolase C-terminal" evidence="6">
    <location>
        <begin position="274"/>
        <end position="341"/>
    </location>
</feature>
<keyword evidence="2" id="KW-0808">Transferase</keyword>
<evidence type="ECO:0000256" key="4">
    <source>
        <dbReference type="ARBA" id="ARBA00023315"/>
    </source>
</evidence>
<dbReference type="InterPro" id="IPR020613">
    <property type="entry name" value="Thiolase_CS"/>
</dbReference>
<feature type="domain" description="Thiolase C-terminal" evidence="6">
    <location>
        <begin position="793"/>
        <end position="863"/>
    </location>
</feature>
<dbReference type="SUPFAM" id="SSF53901">
    <property type="entry name" value="Thiolase-like"/>
    <property type="match status" value="7"/>
</dbReference>
<dbReference type="CDD" id="cd00751">
    <property type="entry name" value="thiolase"/>
    <property type="match status" value="1"/>
</dbReference>
<keyword evidence="3" id="KW-0007">Acetylation</keyword>
<sequence>MNAGSDPVVIISAARTAIGSFNGALSTVPVHNLGTTVIKEVLQRAKVAPEEVSEVIFGHVLTAGCGQNPTRQASVGAGIPYSVPAWSCQMICGSGLKAVCLAAQSIAMGDSTIVVAGGMENMSKAPHLAHLRSGVKMGEVPLADSILCDGLTDAFHNYHMGITAENVAKKWQVSREAQDKVAVVSQNRAEHAQKAGHFDKEIVPVHVSSRKGLTEVKIDEFPRHGSNLEAMSKLKPYFLTDGTGTVTPANASGMNDGAAAVVLMKKTEAESRMLKPLAQVVSWSQAGVEPSVMGVGPIPAIKQAVAKAGWSLEDVDVFEINEAFAAVSAAIAKELGLSPEKPELCRCVWSSRMNRRSNLVVIISRLVPPLVSVREAPHRGSFNGALSTMPVHNLGTTVIKEVLQRAKVATEEVAKAGWSLEDVDVFEINEAFAAVSAAIATELGLNPEKMPEKCQHMRIAGVYHQQPPDVGAIFSRSLHAGKQKPETSIYMKYIWPSVIKNNDFVKFIGKWIELENIILSEVSVPEAPYTYTENQANSPLPVWWQVAKAGWSLEDVDVFEINEAFAAVSAAIATELGLSPEKVNIDGGAIALGHPLGASGCRILVTLLHTLERVGGLKENTYTSHPFSESATNTLLRSPYIPEGKVMENNKAGHMKELSIVTVVLLRKHCAGCLRATGHHGTTSLIVTVSYRSLLRADPALSNLHIRNVQDPTPLQTWKLHMPHRQFPEGTLLVRREPGQLRACIQDGSSVTVCWQVANAGWSLEDVDVFEINEAFAAVSAAIATELGLNPEKVAKAGWSLEDVDVFEINEAFAAVSAAIATELGLSPEKVNIDGGAIALGHPLGASGCRILVTFSHTLERVGQCPGGTLQVRREPGQLPACIQDGSSVTVWWQPELCRRVWSSRMNRSSDPEVTVSAARSSIGSFSGALFTVPVHDLGTTVIKEVLQRAKVATEEVFEADTF</sequence>
<dbReference type="AlphaFoldDB" id="Q7TP61"/>
<dbReference type="FunFam" id="3.40.47.10:FF:000097">
    <property type="entry name" value="Acetyl-CoA acetyltransferase 2"/>
    <property type="match status" value="1"/>
</dbReference>
<keyword evidence="4" id="KW-0012">Acyltransferase</keyword>
<dbReference type="PROSITE" id="PS00737">
    <property type="entry name" value="THIOLASE_2"/>
    <property type="match status" value="2"/>
</dbReference>
<dbReference type="Pfam" id="PF00108">
    <property type="entry name" value="Thiolase_N"/>
    <property type="match status" value="1"/>
</dbReference>
<evidence type="ECO:0000259" key="6">
    <source>
        <dbReference type="Pfam" id="PF02803"/>
    </source>
</evidence>
<dbReference type="EMBL" id="AY325187">
    <property type="protein sequence ID" value="AAP92588.1"/>
    <property type="molecule type" value="mRNA"/>
</dbReference>
<name>Q7TP61_RAT</name>
<dbReference type="InterPro" id="IPR002155">
    <property type="entry name" value="Thiolase"/>
</dbReference>
<dbReference type="PANTHER" id="PTHR18919:SF107">
    <property type="entry name" value="ACETYL-COA ACETYLTRANSFERASE, CYTOSOLIC"/>
    <property type="match status" value="1"/>
</dbReference>
<feature type="domain" description="Thiolase C-terminal" evidence="6">
    <location>
        <begin position="546"/>
        <end position="616"/>
    </location>
</feature>
<evidence type="ECO:0000259" key="5">
    <source>
        <dbReference type="Pfam" id="PF00108"/>
    </source>
</evidence>
<reference evidence="7" key="1">
    <citation type="submission" date="2003-06" db="EMBL/GenBank/DDBJ databases">
        <title>Liver regeneration after PH.</title>
        <authorList>
            <person name="Xu C.S."/>
            <person name="Li W.Q."/>
            <person name="Li Y.C."/>
            <person name="Wang L."/>
            <person name="Wang S.F."/>
            <person name="Han H.P."/>
            <person name="Wang G.P."/>
            <person name="Chai L.Q."/>
            <person name="Yuan J.Y."/>
            <person name="Yang K.J."/>
            <person name="Yan H.M."/>
            <person name="Chang C.F."/>
            <person name="Zhao L.F."/>
            <person name="Ma H."/>
            <person name="Shi J.B."/>
            <person name="Rahman S."/>
            <person name="Wang Q.N."/>
            <person name="Zhang J.B."/>
        </authorList>
    </citation>
    <scope>NUCLEOTIDE SEQUENCE</scope>
</reference>
<dbReference type="GO" id="GO:0016747">
    <property type="term" value="F:acyltransferase activity, transferring groups other than amino-acyl groups"/>
    <property type="evidence" value="ECO:0007669"/>
    <property type="project" value="InterPro"/>
</dbReference>
<accession>Q7TP61</accession>
<dbReference type="PANTHER" id="PTHR18919">
    <property type="entry name" value="ACETYL-COA C-ACYLTRANSFERASE"/>
    <property type="match status" value="1"/>
</dbReference>
<protein>
    <submittedName>
        <fullName evidence="7">Ab2-076</fullName>
    </submittedName>
</protein>
<feature type="domain" description="Thiolase C-terminal" evidence="6">
    <location>
        <begin position="408"/>
        <end position="450"/>
    </location>
</feature>
<dbReference type="InterPro" id="IPR016039">
    <property type="entry name" value="Thiolase-like"/>
</dbReference>
<evidence type="ECO:0000256" key="1">
    <source>
        <dbReference type="ARBA" id="ARBA00010982"/>
    </source>
</evidence>
<dbReference type="InterPro" id="IPR020616">
    <property type="entry name" value="Thiolase_N"/>
</dbReference>
<dbReference type="Pfam" id="PF02803">
    <property type="entry name" value="Thiolase_C"/>
    <property type="match status" value="4"/>
</dbReference>
<dbReference type="NCBIfam" id="TIGR01930">
    <property type="entry name" value="AcCoA-C-Actrans"/>
    <property type="match status" value="1"/>
</dbReference>
<evidence type="ECO:0000256" key="2">
    <source>
        <dbReference type="ARBA" id="ARBA00022679"/>
    </source>
</evidence>
<dbReference type="InterPro" id="IPR020617">
    <property type="entry name" value="Thiolase_C"/>
</dbReference>
<dbReference type="Gene3D" id="3.40.47.10">
    <property type="match status" value="7"/>
</dbReference>
<proteinExistence type="evidence at transcript level"/>
<evidence type="ECO:0000256" key="3">
    <source>
        <dbReference type="ARBA" id="ARBA00022990"/>
    </source>
</evidence>
<feature type="domain" description="Thiolase N-terminal" evidence="5">
    <location>
        <begin position="8"/>
        <end position="266"/>
    </location>
</feature>